<sequence>MLERKVVDKGSDPLLPSNCEPVVSPSMFREIMNDIPIRLSRIKFREEAKRLLFKYAEAARRLIESRSASPDSRKVVKWNVEDTFSWLRKDHSASKEDY</sequence>
<dbReference type="EMBL" id="SGJD01051811">
    <property type="protein sequence ID" value="KAB0337113.1"/>
    <property type="molecule type" value="Genomic_DNA"/>
</dbReference>
<reference evidence="1 2" key="1">
    <citation type="journal article" date="2019" name="PLoS ONE">
        <title>Genomic analyses reveal an absence of contemporary introgressive admixture between fin whales and blue whales, despite known hybrids.</title>
        <authorList>
            <person name="Westbury M.V."/>
            <person name="Petersen B."/>
            <person name="Lorenzen E.D."/>
        </authorList>
    </citation>
    <scope>NUCLEOTIDE SEQUENCE [LARGE SCALE GENOMIC DNA]</scope>
    <source>
        <strain evidence="1">FinWhale-01</strain>
    </source>
</reference>
<dbReference type="InterPro" id="IPR039881">
    <property type="entry name" value="PCIF1-like"/>
</dbReference>
<dbReference type="AlphaFoldDB" id="A0A643ATV9"/>
<feature type="non-terminal residue" evidence="1">
    <location>
        <position position="98"/>
    </location>
</feature>
<dbReference type="GO" id="GO:0016422">
    <property type="term" value="F:mRNA (2'-O-methyladenosine-N6-)-methyltransferase activity"/>
    <property type="evidence" value="ECO:0007669"/>
    <property type="project" value="InterPro"/>
</dbReference>
<accession>A0A643ATV9</accession>
<proteinExistence type="predicted"/>
<name>A0A643ATV9_BALPH</name>
<dbReference type="PANTHER" id="PTHR21727:SF0">
    <property type="entry name" value="MRNA (2'-O-METHYLADENOSINE-N(6)-)-METHYLTRANSFERASE"/>
    <property type="match status" value="1"/>
</dbReference>
<comment type="caution">
    <text evidence="1">The sequence shown here is derived from an EMBL/GenBank/DDBJ whole genome shotgun (WGS) entry which is preliminary data.</text>
</comment>
<gene>
    <name evidence="1" type="ORF">E2I00_004100</name>
</gene>
<dbReference type="GO" id="GO:0005634">
    <property type="term" value="C:nucleus"/>
    <property type="evidence" value="ECO:0007669"/>
    <property type="project" value="TreeGrafter"/>
</dbReference>
<organism evidence="1 2">
    <name type="scientific">Balaenoptera physalus</name>
    <name type="common">Fin whale</name>
    <name type="synonym">Balaena physalus</name>
    <dbReference type="NCBI Taxonomy" id="9770"/>
    <lineage>
        <taxon>Eukaryota</taxon>
        <taxon>Metazoa</taxon>
        <taxon>Chordata</taxon>
        <taxon>Craniata</taxon>
        <taxon>Vertebrata</taxon>
        <taxon>Euteleostomi</taxon>
        <taxon>Mammalia</taxon>
        <taxon>Eutheria</taxon>
        <taxon>Laurasiatheria</taxon>
        <taxon>Artiodactyla</taxon>
        <taxon>Whippomorpha</taxon>
        <taxon>Cetacea</taxon>
        <taxon>Mysticeti</taxon>
        <taxon>Balaenopteridae</taxon>
        <taxon>Balaenoptera</taxon>
    </lineage>
</organism>
<dbReference type="Proteomes" id="UP000437017">
    <property type="component" value="Unassembled WGS sequence"/>
</dbReference>
<protein>
    <submittedName>
        <fullName evidence="1">Uncharacterized protein</fullName>
    </submittedName>
</protein>
<dbReference type="GO" id="GO:0099122">
    <property type="term" value="F:RNA polymerase II C-terminal domain binding"/>
    <property type="evidence" value="ECO:0007669"/>
    <property type="project" value="InterPro"/>
</dbReference>
<evidence type="ECO:0000313" key="2">
    <source>
        <dbReference type="Proteomes" id="UP000437017"/>
    </source>
</evidence>
<evidence type="ECO:0000313" key="1">
    <source>
        <dbReference type="EMBL" id="KAB0337113.1"/>
    </source>
</evidence>
<keyword evidence="2" id="KW-1185">Reference proteome</keyword>
<dbReference type="OrthoDB" id="193787at2759"/>
<dbReference type="PANTHER" id="PTHR21727">
    <property type="entry name" value="PHOSPHORYLATED CTD INTERACTING FACTOR 1"/>
    <property type="match status" value="1"/>
</dbReference>